<dbReference type="GO" id="GO:0008173">
    <property type="term" value="F:RNA methyltransferase activity"/>
    <property type="evidence" value="ECO:0007669"/>
    <property type="project" value="InterPro"/>
</dbReference>
<evidence type="ECO:0000256" key="5">
    <source>
        <dbReference type="PROSITE-ProRule" id="PRU01023"/>
    </source>
</evidence>
<dbReference type="PRINTS" id="PR02008">
    <property type="entry name" value="RCMTFAMILY"/>
</dbReference>
<dbReference type="SUPFAM" id="SSF53335">
    <property type="entry name" value="S-adenosyl-L-methionine-dependent methyltransferases"/>
    <property type="match status" value="1"/>
</dbReference>
<keyword evidence="2 5" id="KW-0808">Transferase</keyword>
<dbReference type="PANTHER" id="PTHR22807">
    <property type="entry name" value="NOP2 YEAST -RELATED NOL1/NOP2/FMU SUN DOMAIN-CONTAINING"/>
    <property type="match status" value="1"/>
</dbReference>
<comment type="similarity">
    <text evidence="5">Belongs to the class I-like SAM-binding methyltransferase superfamily. RsmB/NOP family.</text>
</comment>
<dbReference type="EMBL" id="VLKU01000004">
    <property type="protein sequence ID" value="TWI34993.1"/>
    <property type="molecule type" value="Genomic_DNA"/>
</dbReference>
<protein>
    <submittedName>
        <fullName evidence="7">16S rRNA (Cytosine967-C5)-methyltransferase</fullName>
    </submittedName>
</protein>
<dbReference type="Proteomes" id="UP000316225">
    <property type="component" value="Unassembled WGS sequence"/>
</dbReference>
<dbReference type="InterPro" id="IPR054728">
    <property type="entry name" value="RsmB-like_ferredoxin"/>
</dbReference>
<keyword evidence="4 5" id="KW-0694">RNA-binding</keyword>
<keyword evidence="8" id="KW-1185">Reference proteome</keyword>
<dbReference type="OrthoDB" id="9810297at2"/>
<dbReference type="Gene3D" id="3.40.50.150">
    <property type="entry name" value="Vaccinia Virus protein VP39"/>
    <property type="match status" value="1"/>
</dbReference>
<evidence type="ECO:0000313" key="8">
    <source>
        <dbReference type="Proteomes" id="UP000316225"/>
    </source>
</evidence>
<feature type="active site" description="Nucleophile" evidence="5">
    <location>
        <position position="337"/>
    </location>
</feature>
<dbReference type="GO" id="GO:0001510">
    <property type="term" value="P:RNA methylation"/>
    <property type="evidence" value="ECO:0007669"/>
    <property type="project" value="InterPro"/>
</dbReference>
<dbReference type="InterPro" id="IPR029063">
    <property type="entry name" value="SAM-dependent_MTases_sf"/>
</dbReference>
<comment type="caution">
    <text evidence="7">The sequence shown here is derived from an EMBL/GenBank/DDBJ whole genome shotgun (WGS) entry which is preliminary data.</text>
</comment>
<accession>A0A562NS97</accession>
<dbReference type="InterPro" id="IPR001678">
    <property type="entry name" value="MeTrfase_RsmB-F_NOP2_dom"/>
</dbReference>
<keyword evidence="3 5" id="KW-0949">S-adenosyl-L-methionine</keyword>
<evidence type="ECO:0000256" key="2">
    <source>
        <dbReference type="ARBA" id="ARBA00022679"/>
    </source>
</evidence>
<evidence type="ECO:0000256" key="3">
    <source>
        <dbReference type="ARBA" id="ARBA00022691"/>
    </source>
</evidence>
<dbReference type="RefSeq" id="WP_145397203.1">
    <property type="nucleotide sequence ID" value="NZ_VLKU01000004.1"/>
</dbReference>
<feature type="binding site" evidence="5">
    <location>
        <position position="246"/>
    </location>
    <ligand>
        <name>S-adenosyl-L-methionine</name>
        <dbReference type="ChEBI" id="CHEBI:59789"/>
    </ligand>
</feature>
<dbReference type="PANTHER" id="PTHR22807:SF53">
    <property type="entry name" value="RIBOSOMAL RNA SMALL SUBUNIT METHYLTRANSFERASE B-RELATED"/>
    <property type="match status" value="1"/>
</dbReference>
<dbReference type="InterPro" id="IPR049560">
    <property type="entry name" value="MeTrfase_RsmB-F_NOP2_cat"/>
</dbReference>
<dbReference type="InterPro" id="IPR023267">
    <property type="entry name" value="RCMT"/>
</dbReference>
<dbReference type="Pfam" id="PF01189">
    <property type="entry name" value="Methyltr_RsmB-F"/>
    <property type="match status" value="1"/>
</dbReference>
<evidence type="ECO:0000256" key="1">
    <source>
        <dbReference type="ARBA" id="ARBA00022603"/>
    </source>
</evidence>
<dbReference type="AlphaFoldDB" id="A0A562NS97"/>
<dbReference type="GO" id="GO:0003723">
    <property type="term" value="F:RNA binding"/>
    <property type="evidence" value="ECO:0007669"/>
    <property type="project" value="UniProtKB-UniRule"/>
</dbReference>
<feature type="binding site" evidence="5">
    <location>
        <position position="284"/>
    </location>
    <ligand>
        <name>S-adenosyl-L-methionine</name>
        <dbReference type="ChEBI" id="CHEBI:59789"/>
    </ligand>
</feature>
<feature type="domain" description="SAM-dependent MTase RsmB/NOP-type" evidence="6">
    <location>
        <begin position="135"/>
        <end position="383"/>
    </location>
</feature>
<evidence type="ECO:0000259" key="6">
    <source>
        <dbReference type="PROSITE" id="PS51686"/>
    </source>
</evidence>
<evidence type="ECO:0000313" key="7">
    <source>
        <dbReference type="EMBL" id="TWI34993.1"/>
    </source>
</evidence>
<gene>
    <name evidence="7" type="ORF">IQ24_01502</name>
</gene>
<comment type="caution">
    <text evidence="5">Lacks conserved residue(s) required for the propagation of feature annotation.</text>
</comment>
<sequence>MTPNARISAAIDILDHVLGGMPAEAALLRWSRSSRFAGSGDRNAVRDLVFDGLRRLRSRAALGGSMSGRGVMLGMCRETGLDPVNVFTGEGHAPLPLTAAELAAGQAPKGLEALDLPDEVWPLWQQSLGHRAEDVALAMRDRAPVWLRVNALRVDPQQAIAALQAEGITCQPHSELPTALMVTDGARKIAASSAYRDGLIELQDLSPQLACAALPAAKRALDYCAGGGGKALALAASGIGSVVAHDASAARMTDLAQRARRAGARIQIAAPGSVKGSFDLVLVDVPCSGSGTWRRTPDAKWRFSMPALHNLLQTQKDILDEVVPHVAPKGHLAYMTCSVLTPENGDQIAAFLTRHPDFEQDFQRSFLPPEASDGFFMAVLRRR</sequence>
<reference evidence="7 8" key="1">
    <citation type="journal article" date="2015" name="Stand. Genomic Sci.">
        <title>Genomic Encyclopedia of Bacterial and Archaeal Type Strains, Phase III: the genomes of soil and plant-associated and newly described type strains.</title>
        <authorList>
            <person name="Whitman W.B."/>
            <person name="Woyke T."/>
            <person name="Klenk H.P."/>
            <person name="Zhou Y."/>
            <person name="Lilburn T.G."/>
            <person name="Beck B.J."/>
            <person name="De Vos P."/>
            <person name="Vandamme P."/>
            <person name="Eisen J.A."/>
            <person name="Garrity G."/>
            <person name="Hugenholtz P."/>
            <person name="Kyrpides N.C."/>
        </authorList>
    </citation>
    <scope>NUCLEOTIDE SEQUENCE [LARGE SCALE GENOMIC DNA]</scope>
    <source>
        <strain evidence="7 8">CGMCC 1.5364</strain>
    </source>
</reference>
<name>A0A562NS97_9RHOB</name>
<evidence type="ECO:0000256" key="4">
    <source>
        <dbReference type="ARBA" id="ARBA00022884"/>
    </source>
</evidence>
<keyword evidence="1 5" id="KW-0489">Methyltransferase</keyword>
<dbReference type="Pfam" id="PF22458">
    <property type="entry name" value="RsmF-B_ferredox"/>
    <property type="match status" value="1"/>
</dbReference>
<proteinExistence type="inferred from homology"/>
<dbReference type="PROSITE" id="PS51686">
    <property type="entry name" value="SAM_MT_RSMB_NOP"/>
    <property type="match status" value="1"/>
</dbReference>
<organism evidence="7 8">
    <name type="scientific">Paracoccus sulfuroxidans</name>
    <dbReference type="NCBI Taxonomy" id="384678"/>
    <lineage>
        <taxon>Bacteria</taxon>
        <taxon>Pseudomonadati</taxon>
        <taxon>Pseudomonadota</taxon>
        <taxon>Alphaproteobacteria</taxon>
        <taxon>Rhodobacterales</taxon>
        <taxon>Paracoccaceae</taxon>
        <taxon>Paracoccus</taxon>
    </lineage>
</organism>